<dbReference type="PANTHER" id="PTHR28031">
    <property type="entry name" value="PROLINE-RICH PROTEIN HUA1"/>
    <property type="match status" value="1"/>
</dbReference>
<feature type="compositionally biased region" description="Gly residues" evidence="1">
    <location>
        <begin position="93"/>
        <end position="104"/>
    </location>
</feature>
<dbReference type="InterPro" id="IPR038910">
    <property type="entry name" value="Hua1-like"/>
</dbReference>
<reference evidence="2 3" key="1">
    <citation type="submission" date="2017-05" db="EMBL/GenBank/DDBJ databases">
        <title>The Genome Sequence of Tsuchiyaea wingfieldii DSM 27421.</title>
        <authorList>
            <person name="Cuomo C."/>
            <person name="Passer A."/>
            <person name="Billmyre B."/>
            <person name="Heitman J."/>
        </authorList>
    </citation>
    <scope>NUCLEOTIDE SEQUENCE [LARGE SCALE GENOMIC DNA]</scope>
    <source>
        <strain evidence="2 3">DSM 27421</strain>
    </source>
</reference>
<sequence>MAPTNPFHDSQTTTTANNAHPSDGLPEDQIPSEPPPAYTPSATTGTGESTVQAGPLRPDFSGPPPMPDWVERQQQQQQQYTGGSGVGVNLTGVGMGYGHGGQGHSQGQYPNGNSSSNETKFPPPPRHPSASSSSARPPPPLPSRDSTTQPSSSQSAAPTEAPTPGRPLLHRGQMLVYPGGFWCSKCNNTGYKANDPSNPHERDWKKYGRVYNSTLAHSYTQALSAGLQMSDNFQKPLPSYAPAGHAPASAPYSGPTSGQYSHLPPPPGSSGKSSTYPGQGQGPGQSYGHLPPPPQRQQQLQYPAPGQQIFVQRTAGMAPPGALVVAPGDPRIGGRLCWRCNGSGTEIMFFGFDEGRCSTCSGLGRLF</sequence>
<feature type="compositionally biased region" description="Polar residues" evidence="1">
    <location>
        <begin position="40"/>
        <end position="52"/>
    </location>
</feature>
<accession>A0A5D3AQS3</accession>
<feature type="compositionally biased region" description="Polar residues" evidence="1">
    <location>
        <begin position="110"/>
        <end position="119"/>
    </location>
</feature>
<evidence type="ECO:0000256" key="1">
    <source>
        <dbReference type="SAM" id="MobiDB-lite"/>
    </source>
</evidence>
<evidence type="ECO:0000313" key="2">
    <source>
        <dbReference type="EMBL" id="TYJ52998.1"/>
    </source>
</evidence>
<feature type="compositionally biased region" description="Low complexity" evidence="1">
    <location>
        <begin position="143"/>
        <end position="163"/>
    </location>
</feature>
<dbReference type="GO" id="GO:0005737">
    <property type="term" value="C:cytoplasm"/>
    <property type="evidence" value="ECO:0007669"/>
    <property type="project" value="TreeGrafter"/>
</dbReference>
<feature type="region of interest" description="Disordered" evidence="1">
    <location>
        <begin position="238"/>
        <end position="302"/>
    </location>
</feature>
<feature type="compositionally biased region" description="Low complexity" evidence="1">
    <location>
        <begin position="269"/>
        <end position="278"/>
    </location>
</feature>
<dbReference type="EMBL" id="NIDF01000106">
    <property type="protein sequence ID" value="TYJ52998.1"/>
    <property type="molecule type" value="Genomic_DNA"/>
</dbReference>
<gene>
    <name evidence="2" type="ORF">B9479_006375</name>
</gene>
<protein>
    <submittedName>
        <fullName evidence="2">Uncharacterized protein</fullName>
    </submittedName>
</protein>
<dbReference type="Proteomes" id="UP000322245">
    <property type="component" value="Unassembled WGS sequence"/>
</dbReference>
<comment type="caution">
    <text evidence="2">The sequence shown here is derived from an EMBL/GenBank/DDBJ whole genome shotgun (WGS) entry which is preliminary data.</text>
</comment>
<dbReference type="AlphaFoldDB" id="A0A5D3AQS3"/>
<evidence type="ECO:0000313" key="3">
    <source>
        <dbReference type="Proteomes" id="UP000322245"/>
    </source>
</evidence>
<dbReference type="PANTHER" id="PTHR28031:SF1">
    <property type="entry name" value="PROLINE-RICH PROTEIN HUA1"/>
    <property type="match status" value="1"/>
</dbReference>
<proteinExistence type="predicted"/>
<organism evidence="2 3">
    <name type="scientific">Cryptococcus floricola</name>
    <dbReference type="NCBI Taxonomy" id="2591691"/>
    <lineage>
        <taxon>Eukaryota</taxon>
        <taxon>Fungi</taxon>
        <taxon>Dikarya</taxon>
        <taxon>Basidiomycota</taxon>
        <taxon>Agaricomycotina</taxon>
        <taxon>Tremellomycetes</taxon>
        <taxon>Tremellales</taxon>
        <taxon>Cryptococcaceae</taxon>
        <taxon>Cryptococcus</taxon>
    </lineage>
</organism>
<keyword evidence="3" id="KW-1185">Reference proteome</keyword>
<feature type="compositionally biased region" description="Polar residues" evidence="1">
    <location>
        <begin position="7"/>
        <end position="20"/>
    </location>
</feature>
<feature type="region of interest" description="Disordered" evidence="1">
    <location>
        <begin position="1"/>
        <end position="171"/>
    </location>
</feature>
<name>A0A5D3AQS3_9TREE</name>